<proteinExistence type="predicted"/>
<comment type="caution">
    <text evidence="2">The sequence shown here is derived from an EMBL/GenBank/DDBJ whole genome shotgun (WGS) entry which is preliminary data.</text>
</comment>
<dbReference type="EMBL" id="SSTE01023130">
    <property type="protein sequence ID" value="KAA0025477.1"/>
    <property type="molecule type" value="Genomic_DNA"/>
</dbReference>
<dbReference type="Proteomes" id="UP000321947">
    <property type="component" value="Unassembled WGS sequence"/>
</dbReference>
<evidence type="ECO:0000313" key="2">
    <source>
        <dbReference type="EMBL" id="TYK00388.1"/>
    </source>
</evidence>
<gene>
    <name evidence="2" type="ORF">E5676_scaffold1112G00570</name>
    <name evidence="1" type="ORF">E6C27_scaffold417G00790</name>
</gene>
<dbReference type="AlphaFoldDB" id="A0A5D3BMQ6"/>
<name>A0A5D3BMQ6_CUCMM</name>
<dbReference type="EMBL" id="SSTD01016830">
    <property type="protein sequence ID" value="TYK00388.1"/>
    <property type="molecule type" value="Genomic_DNA"/>
</dbReference>
<dbReference type="OrthoDB" id="1921870at2759"/>
<evidence type="ECO:0000313" key="4">
    <source>
        <dbReference type="Proteomes" id="UP000321947"/>
    </source>
</evidence>
<sequence length="127" mass="14489">MDLINLGIEHRALPVEIDDMFLEFDDILNNDNARSSSVGDTSVRYLRWIDVPPEYIEVVKGSLQHELTEQQGQPVDRVELFIGIHVRSDQFVSQTVMNAHYHPILEGSQPLSRNEICDTVLGRQPGY</sequence>
<protein>
    <submittedName>
        <fullName evidence="2">CACTA en-spm transposon protein</fullName>
    </submittedName>
</protein>
<accession>A0A5D3BMQ6</accession>
<dbReference type="Proteomes" id="UP000321393">
    <property type="component" value="Unassembled WGS sequence"/>
</dbReference>
<reference evidence="3 4" key="1">
    <citation type="submission" date="2019-08" db="EMBL/GenBank/DDBJ databases">
        <title>Draft genome sequences of two oriental melons (Cucumis melo L. var makuwa).</title>
        <authorList>
            <person name="Kwon S.-Y."/>
        </authorList>
    </citation>
    <scope>NUCLEOTIDE SEQUENCE [LARGE SCALE GENOMIC DNA]</scope>
    <source>
        <strain evidence="4">cv. Chang Bougi</strain>
        <strain evidence="3">cv. SW 3</strain>
        <tissue evidence="2">Leaf</tissue>
    </source>
</reference>
<organism evidence="2 4">
    <name type="scientific">Cucumis melo var. makuwa</name>
    <name type="common">Oriental melon</name>
    <dbReference type="NCBI Taxonomy" id="1194695"/>
    <lineage>
        <taxon>Eukaryota</taxon>
        <taxon>Viridiplantae</taxon>
        <taxon>Streptophyta</taxon>
        <taxon>Embryophyta</taxon>
        <taxon>Tracheophyta</taxon>
        <taxon>Spermatophyta</taxon>
        <taxon>Magnoliopsida</taxon>
        <taxon>eudicotyledons</taxon>
        <taxon>Gunneridae</taxon>
        <taxon>Pentapetalae</taxon>
        <taxon>rosids</taxon>
        <taxon>fabids</taxon>
        <taxon>Cucurbitales</taxon>
        <taxon>Cucurbitaceae</taxon>
        <taxon>Benincaseae</taxon>
        <taxon>Cucumis</taxon>
    </lineage>
</organism>
<evidence type="ECO:0000313" key="3">
    <source>
        <dbReference type="Proteomes" id="UP000321393"/>
    </source>
</evidence>
<evidence type="ECO:0000313" key="1">
    <source>
        <dbReference type="EMBL" id="KAA0025477.1"/>
    </source>
</evidence>